<feature type="region of interest" description="Disordered" evidence="1">
    <location>
        <begin position="161"/>
        <end position="224"/>
    </location>
</feature>
<comment type="caution">
    <text evidence="2">The sequence shown here is derived from an EMBL/GenBank/DDBJ whole genome shotgun (WGS) entry which is preliminary data.</text>
</comment>
<proteinExistence type="predicted"/>
<evidence type="ECO:0000313" key="2">
    <source>
        <dbReference type="EMBL" id="NXH20437.1"/>
    </source>
</evidence>
<feature type="non-terminal residue" evidence="2">
    <location>
        <position position="1"/>
    </location>
</feature>
<feature type="region of interest" description="Disordered" evidence="1">
    <location>
        <begin position="318"/>
        <end position="339"/>
    </location>
</feature>
<dbReference type="AlphaFoldDB" id="A0A7K9I2Y0"/>
<sequence>MSPLAKKKLLAQVSEAESMHCLKRHCPEGQWAVSITSHSPEPPRPAASPHLDEQSSPEPSGAQDPAPRLRSEVGTIPNGRENQPRAGGPAPPVFTGCFHTYRSEVPKPGGCHPLWGCFSSLKEFLEPPFPFPASRAEEPEQPRALRHRAGQLRSRESWPEAPRGCWVVPTVPRGERAQEEEEEDDDDDEEEEEEEEEVFGPHAELGAISPSGPEAEGRPAGAGLHSHLAKPKAVVASTGYSCPDVYKGVLLHFPASFGNPLEHLRTQGVPVPPALSLNPFIIPAFPSPLLASSPQPSELCPGHYALASPRHRLYPAGTWHSHTTSSSPHLSAFQRHGKL</sequence>
<evidence type="ECO:0000313" key="3">
    <source>
        <dbReference type="Proteomes" id="UP000534107"/>
    </source>
</evidence>
<keyword evidence="3" id="KW-1185">Reference proteome</keyword>
<gene>
    <name evidence="2" type="primary">Arid5a_0</name>
    <name evidence="2" type="ORF">BUCCAP_R08344</name>
</gene>
<feature type="compositionally biased region" description="Acidic residues" evidence="1">
    <location>
        <begin position="178"/>
        <end position="198"/>
    </location>
</feature>
<evidence type="ECO:0000256" key="1">
    <source>
        <dbReference type="SAM" id="MobiDB-lite"/>
    </source>
</evidence>
<protein>
    <submittedName>
        <fullName evidence="2">ARI5A protein</fullName>
    </submittedName>
</protein>
<accession>A0A7K9I2Y0</accession>
<name>A0A7K9I2Y0_9PICI</name>
<feature type="compositionally biased region" description="Low complexity" evidence="1">
    <location>
        <begin position="318"/>
        <end position="331"/>
    </location>
</feature>
<feature type="non-terminal residue" evidence="2">
    <location>
        <position position="339"/>
    </location>
</feature>
<organism evidence="2 3">
    <name type="scientific">Bucco capensis</name>
    <name type="common">collared puffbird</name>
    <dbReference type="NCBI Taxonomy" id="135168"/>
    <lineage>
        <taxon>Eukaryota</taxon>
        <taxon>Metazoa</taxon>
        <taxon>Chordata</taxon>
        <taxon>Craniata</taxon>
        <taxon>Vertebrata</taxon>
        <taxon>Euteleostomi</taxon>
        <taxon>Archelosauria</taxon>
        <taxon>Archosauria</taxon>
        <taxon>Dinosauria</taxon>
        <taxon>Saurischia</taxon>
        <taxon>Theropoda</taxon>
        <taxon>Coelurosauria</taxon>
        <taxon>Aves</taxon>
        <taxon>Neognathae</taxon>
        <taxon>Neoaves</taxon>
        <taxon>Telluraves</taxon>
        <taxon>Coraciimorphae</taxon>
        <taxon>Piciformes</taxon>
        <taxon>Bucconidae</taxon>
        <taxon>Bucco</taxon>
    </lineage>
</organism>
<dbReference type="Proteomes" id="UP000534107">
    <property type="component" value="Unassembled WGS sequence"/>
</dbReference>
<reference evidence="2 3" key="1">
    <citation type="submission" date="2019-09" db="EMBL/GenBank/DDBJ databases">
        <title>Bird 10,000 Genomes (B10K) Project - Family phase.</title>
        <authorList>
            <person name="Zhang G."/>
        </authorList>
    </citation>
    <scope>NUCLEOTIDE SEQUENCE [LARGE SCALE GENOMIC DNA]</scope>
    <source>
        <strain evidence="2">B10K-DU-001-16</strain>
        <tissue evidence="2">Muscle</tissue>
    </source>
</reference>
<feature type="region of interest" description="Disordered" evidence="1">
    <location>
        <begin position="32"/>
        <end position="91"/>
    </location>
</feature>
<feature type="compositionally biased region" description="Low complexity" evidence="1">
    <location>
        <begin position="212"/>
        <end position="223"/>
    </location>
</feature>
<dbReference type="EMBL" id="VWZO01018266">
    <property type="protein sequence ID" value="NXH20437.1"/>
    <property type="molecule type" value="Genomic_DNA"/>
</dbReference>
<dbReference type="OrthoDB" id="1938591at2759"/>